<evidence type="ECO:0000256" key="1">
    <source>
        <dbReference type="PROSITE-ProRule" id="PRU00169"/>
    </source>
</evidence>
<dbReference type="SMART" id="SM00448">
    <property type="entry name" value="REC"/>
    <property type="match status" value="1"/>
</dbReference>
<organism evidence="4 5">
    <name type="scientific">Pedobacter suwonensis</name>
    <dbReference type="NCBI Taxonomy" id="332999"/>
    <lineage>
        <taxon>Bacteria</taxon>
        <taxon>Pseudomonadati</taxon>
        <taxon>Bacteroidota</taxon>
        <taxon>Sphingobacteriia</taxon>
        <taxon>Sphingobacteriales</taxon>
        <taxon>Sphingobacteriaceae</taxon>
        <taxon>Pedobacter</taxon>
    </lineage>
</organism>
<dbReference type="Pfam" id="PF04397">
    <property type="entry name" value="LytTR"/>
    <property type="match status" value="1"/>
</dbReference>
<sequence>MKNKIRCVIIDDERHAILLLTTYISSIPNLELVKTFNNPLEALSGICIEDEIDIIFLDIEMPYLTGLELALELKPKVRSIIFTSAFDRSLEAFEVRATHYLLKPIKLAKFTQIVVGVMENELSLKQQPGKNIKFYKTGEKGKLTRLKKQDILYFEGAKNYVTMVTSKTEQLVYLTLKDVEKIFSKDLFYRVHRSHIINARKIQKIVGNTINLGQGHQVQMGETYKKGLIKFLEEKTLLTGRI</sequence>
<dbReference type="GO" id="GO:0000156">
    <property type="term" value="F:phosphorelay response regulator activity"/>
    <property type="evidence" value="ECO:0007669"/>
    <property type="project" value="InterPro"/>
</dbReference>
<feature type="modified residue" description="4-aspartylphosphate" evidence="1">
    <location>
        <position position="58"/>
    </location>
</feature>
<protein>
    <submittedName>
        <fullName evidence="4">Two component transcriptional regulator, LytTR family</fullName>
    </submittedName>
</protein>
<dbReference type="PANTHER" id="PTHR37299">
    <property type="entry name" value="TRANSCRIPTIONAL REGULATOR-RELATED"/>
    <property type="match status" value="1"/>
</dbReference>
<feature type="domain" description="HTH LytTR-type" evidence="3">
    <location>
        <begin position="146"/>
        <end position="205"/>
    </location>
</feature>
<name>A0A1I0TTA1_9SPHI</name>
<dbReference type="STRING" id="332999.SAMN04488511_11477"/>
<evidence type="ECO:0000313" key="4">
    <source>
        <dbReference type="EMBL" id="SFA55061.1"/>
    </source>
</evidence>
<keyword evidence="5" id="KW-1185">Reference proteome</keyword>
<dbReference type="PROSITE" id="PS50930">
    <property type="entry name" value="HTH_LYTTR"/>
    <property type="match status" value="1"/>
</dbReference>
<evidence type="ECO:0000313" key="5">
    <source>
        <dbReference type="Proteomes" id="UP000198836"/>
    </source>
</evidence>
<dbReference type="OrthoDB" id="9787344at2"/>
<dbReference type="RefSeq" id="WP_090985817.1">
    <property type="nucleotide sequence ID" value="NZ_FOJM01000014.1"/>
</dbReference>
<keyword evidence="1" id="KW-0597">Phosphoprotein</keyword>
<dbReference type="InterPro" id="IPR011006">
    <property type="entry name" value="CheY-like_superfamily"/>
</dbReference>
<dbReference type="EMBL" id="FOJM01000014">
    <property type="protein sequence ID" value="SFA55061.1"/>
    <property type="molecule type" value="Genomic_DNA"/>
</dbReference>
<dbReference type="InterPro" id="IPR046947">
    <property type="entry name" value="LytR-like"/>
</dbReference>
<dbReference type="Pfam" id="PF00072">
    <property type="entry name" value="Response_reg"/>
    <property type="match status" value="1"/>
</dbReference>
<dbReference type="SUPFAM" id="SSF52172">
    <property type="entry name" value="CheY-like"/>
    <property type="match status" value="1"/>
</dbReference>
<dbReference type="InterPro" id="IPR007492">
    <property type="entry name" value="LytTR_DNA-bd_dom"/>
</dbReference>
<dbReference type="Proteomes" id="UP000198836">
    <property type="component" value="Unassembled WGS sequence"/>
</dbReference>
<accession>A0A1I0TTA1</accession>
<evidence type="ECO:0000259" key="3">
    <source>
        <dbReference type="PROSITE" id="PS50930"/>
    </source>
</evidence>
<feature type="domain" description="Response regulatory" evidence="2">
    <location>
        <begin position="6"/>
        <end position="118"/>
    </location>
</feature>
<dbReference type="Gene3D" id="3.40.50.2300">
    <property type="match status" value="1"/>
</dbReference>
<reference evidence="5" key="1">
    <citation type="submission" date="2016-10" db="EMBL/GenBank/DDBJ databases">
        <authorList>
            <person name="Varghese N."/>
            <person name="Submissions S."/>
        </authorList>
    </citation>
    <scope>NUCLEOTIDE SEQUENCE [LARGE SCALE GENOMIC DNA]</scope>
    <source>
        <strain evidence="5">DSM 18130</strain>
    </source>
</reference>
<dbReference type="InterPro" id="IPR001789">
    <property type="entry name" value="Sig_transdc_resp-reg_receiver"/>
</dbReference>
<dbReference type="SMART" id="SM00850">
    <property type="entry name" value="LytTR"/>
    <property type="match status" value="1"/>
</dbReference>
<dbReference type="AlphaFoldDB" id="A0A1I0TTA1"/>
<dbReference type="GO" id="GO:0003677">
    <property type="term" value="F:DNA binding"/>
    <property type="evidence" value="ECO:0007669"/>
    <property type="project" value="InterPro"/>
</dbReference>
<dbReference type="PROSITE" id="PS50110">
    <property type="entry name" value="RESPONSE_REGULATORY"/>
    <property type="match status" value="1"/>
</dbReference>
<evidence type="ECO:0000259" key="2">
    <source>
        <dbReference type="PROSITE" id="PS50110"/>
    </source>
</evidence>
<gene>
    <name evidence="4" type="ORF">SAMN04488511_11477</name>
</gene>
<dbReference type="PANTHER" id="PTHR37299:SF1">
    <property type="entry name" value="STAGE 0 SPORULATION PROTEIN A HOMOLOG"/>
    <property type="match status" value="1"/>
</dbReference>
<proteinExistence type="predicted"/>
<dbReference type="Gene3D" id="2.40.50.1020">
    <property type="entry name" value="LytTr DNA-binding domain"/>
    <property type="match status" value="1"/>
</dbReference>